<dbReference type="AlphaFoldDB" id="A0AAD1XDI0"/>
<keyword evidence="5" id="KW-1185">Reference proteome</keyword>
<dbReference type="SUPFAM" id="SSF50978">
    <property type="entry name" value="WD40 repeat-like"/>
    <property type="match status" value="1"/>
</dbReference>
<dbReference type="PANTHER" id="PTHR11227">
    <property type="entry name" value="WD-REPEAT PROTEIN INTERACTING WITH PHOSPHOINOSIDES WIPI -RELATED"/>
    <property type="match status" value="1"/>
</dbReference>
<evidence type="ECO:0000313" key="5">
    <source>
        <dbReference type="Proteomes" id="UP001295684"/>
    </source>
</evidence>
<evidence type="ECO:0000256" key="1">
    <source>
        <dbReference type="ARBA" id="ARBA00022574"/>
    </source>
</evidence>
<accession>A0AAD1XDI0</accession>
<dbReference type="Gene3D" id="2.130.10.10">
    <property type="entry name" value="YVTN repeat-like/Quinoprotein amine dehydrogenase"/>
    <property type="match status" value="1"/>
</dbReference>
<proteinExistence type="inferred from homology"/>
<gene>
    <name evidence="4" type="ORF">ECRASSUSDP1_LOCUS11748</name>
</gene>
<evidence type="ECO:0000256" key="2">
    <source>
        <dbReference type="ARBA" id="ARBA00022737"/>
    </source>
</evidence>
<evidence type="ECO:0000313" key="4">
    <source>
        <dbReference type="EMBL" id="CAI2370435.1"/>
    </source>
</evidence>
<dbReference type="EMBL" id="CAMPGE010011615">
    <property type="protein sequence ID" value="CAI2370435.1"/>
    <property type="molecule type" value="Genomic_DNA"/>
</dbReference>
<sequence length="367" mass="41286">MEAAVEKVNSLRLSKDSKYLVAGTSWGYRVYTLRPTKLILKKEVPNGVKLAIPCPNEGIITYLEDKSTEEGKEKTGERLVIYDHSNEGEELYHLKFSKKVIDVKYINFTLIVVQEHIVKIIKFSDFKNPKVIETAENPYGAVGINRYLETDKDDVKHLQLIACPGTESDADVFVTDIENDTRYSFFPGYATNKYVVTALELNSQGSLLAAATTEGKSIDIFDVQNMAKLYSLSRGRFPKHIDFLSFQQYDRELIVSAIDGAVHLFSLLTEKEIQDQEEGSTMLTAAFKLAFTTTSGVKFRVNNEQSEIDSDSDNRYISCKIDSNLLMTISNSGYLFIGSYKLSDDEAIIEETIDYLSKPLSSPKNTS</sequence>
<keyword evidence="1" id="KW-0853">WD repeat</keyword>
<name>A0AAD1XDI0_EUPCR</name>
<organism evidence="4 5">
    <name type="scientific">Euplotes crassus</name>
    <dbReference type="NCBI Taxonomy" id="5936"/>
    <lineage>
        <taxon>Eukaryota</taxon>
        <taxon>Sar</taxon>
        <taxon>Alveolata</taxon>
        <taxon>Ciliophora</taxon>
        <taxon>Intramacronucleata</taxon>
        <taxon>Spirotrichea</taxon>
        <taxon>Hypotrichia</taxon>
        <taxon>Euplotida</taxon>
        <taxon>Euplotidae</taxon>
        <taxon>Moneuplotes</taxon>
    </lineage>
</organism>
<comment type="similarity">
    <text evidence="3">Belongs to the WD repeat PROPPIN family.</text>
</comment>
<keyword evidence="2" id="KW-0677">Repeat</keyword>
<protein>
    <submittedName>
        <fullName evidence="4">Uncharacterized protein</fullName>
    </submittedName>
</protein>
<comment type="caution">
    <text evidence="4">The sequence shown here is derived from an EMBL/GenBank/DDBJ whole genome shotgun (WGS) entry which is preliminary data.</text>
</comment>
<dbReference type="InterPro" id="IPR036322">
    <property type="entry name" value="WD40_repeat_dom_sf"/>
</dbReference>
<dbReference type="Pfam" id="PF21032">
    <property type="entry name" value="PROPPIN"/>
    <property type="match status" value="1"/>
</dbReference>
<dbReference type="InterPro" id="IPR015943">
    <property type="entry name" value="WD40/YVTN_repeat-like_dom_sf"/>
</dbReference>
<reference evidence="4" key="1">
    <citation type="submission" date="2023-07" db="EMBL/GenBank/DDBJ databases">
        <authorList>
            <consortium name="AG Swart"/>
            <person name="Singh M."/>
            <person name="Singh A."/>
            <person name="Seah K."/>
            <person name="Emmerich C."/>
        </authorList>
    </citation>
    <scope>NUCLEOTIDE SEQUENCE</scope>
    <source>
        <strain evidence="4">DP1</strain>
    </source>
</reference>
<dbReference type="Proteomes" id="UP001295684">
    <property type="component" value="Unassembled WGS sequence"/>
</dbReference>
<dbReference type="InterPro" id="IPR048720">
    <property type="entry name" value="PROPPIN"/>
</dbReference>
<evidence type="ECO:0000256" key="3">
    <source>
        <dbReference type="ARBA" id="ARBA00025740"/>
    </source>
</evidence>